<evidence type="ECO:0000313" key="3">
    <source>
        <dbReference type="EMBL" id="MBO3744028.1"/>
    </source>
</evidence>
<dbReference type="InterPro" id="IPR013766">
    <property type="entry name" value="Thioredoxin_domain"/>
</dbReference>
<gene>
    <name evidence="3" type="ORF">J5X75_41690</name>
</gene>
<evidence type="ECO:0000256" key="1">
    <source>
        <dbReference type="SAM" id="Phobius"/>
    </source>
</evidence>
<sequence length="237" mass="24927">MIEDAPRAREGGAPTSGVSINSRHCVLSIGPELNDLLGGELAKRMRVVRDSTGGGSVVFLYAIIAFIGVISVINLLLILGVVRRLREQNEPASVAHSSDDPALLSPGSMVGDFAAVDLDRRHVSREQLADRTLVGFFAVGCASCQESLPHFVAAARAHDDDRDQVLAVIVGGSDGAGAQPFVQPLSPVARVVYQEVDGPLPEAFSVRAFPSFFVLDSSGRVRASTSNVETLPATAPA</sequence>
<feature type="transmembrane region" description="Helical" evidence="1">
    <location>
        <begin position="58"/>
        <end position="82"/>
    </location>
</feature>
<name>A0ABS3UZN0_9ACTN</name>
<feature type="domain" description="Thioredoxin" evidence="2">
    <location>
        <begin position="104"/>
        <end position="237"/>
    </location>
</feature>
<evidence type="ECO:0000259" key="2">
    <source>
        <dbReference type="PROSITE" id="PS51352"/>
    </source>
</evidence>
<keyword evidence="1" id="KW-0812">Transmembrane</keyword>
<evidence type="ECO:0000313" key="4">
    <source>
        <dbReference type="Proteomes" id="UP000679690"/>
    </source>
</evidence>
<organism evidence="3 4">
    <name type="scientific">Actinoplanes flavus</name>
    <dbReference type="NCBI Taxonomy" id="2820290"/>
    <lineage>
        <taxon>Bacteria</taxon>
        <taxon>Bacillati</taxon>
        <taxon>Actinomycetota</taxon>
        <taxon>Actinomycetes</taxon>
        <taxon>Micromonosporales</taxon>
        <taxon>Micromonosporaceae</taxon>
        <taxon>Actinoplanes</taxon>
    </lineage>
</organism>
<keyword evidence="4" id="KW-1185">Reference proteome</keyword>
<dbReference type="PROSITE" id="PS51352">
    <property type="entry name" value="THIOREDOXIN_2"/>
    <property type="match status" value="1"/>
</dbReference>
<accession>A0ABS3UZN0</accession>
<protein>
    <submittedName>
        <fullName evidence="3">TlpA family protein disulfide reductase</fullName>
    </submittedName>
</protein>
<dbReference type="Gene3D" id="3.40.30.10">
    <property type="entry name" value="Glutaredoxin"/>
    <property type="match status" value="1"/>
</dbReference>
<keyword evidence="1" id="KW-1133">Transmembrane helix</keyword>
<dbReference type="CDD" id="cd02966">
    <property type="entry name" value="TlpA_like_family"/>
    <property type="match status" value="1"/>
</dbReference>
<proteinExistence type="predicted"/>
<dbReference type="InterPro" id="IPR036249">
    <property type="entry name" value="Thioredoxin-like_sf"/>
</dbReference>
<dbReference type="Proteomes" id="UP000679690">
    <property type="component" value="Unassembled WGS sequence"/>
</dbReference>
<dbReference type="SUPFAM" id="SSF52833">
    <property type="entry name" value="Thioredoxin-like"/>
    <property type="match status" value="1"/>
</dbReference>
<keyword evidence="1" id="KW-0472">Membrane</keyword>
<comment type="caution">
    <text evidence="3">The sequence shown here is derived from an EMBL/GenBank/DDBJ whole genome shotgun (WGS) entry which is preliminary data.</text>
</comment>
<dbReference type="EMBL" id="JAGFNS010000050">
    <property type="protein sequence ID" value="MBO3744028.1"/>
    <property type="molecule type" value="Genomic_DNA"/>
</dbReference>
<dbReference type="RefSeq" id="WP_208473263.1">
    <property type="nucleotide sequence ID" value="NZ_JAGFNS010000050.1"/>
</dbReference>
<reference evidence="3 4" key="1">
    <citation type="submission" date="2021-03" db="EMBL/GenBank/DDBJ databases">
        <title>Actinoplanes flavus sp. nov., a novel actinomycete isolated from Coconut Palm rhizosphere soil.</title>
        <authorList>
            <person name="Luo X."/>
        </authorList>
    </citation>
    <scope>NUCLEOTIDE SEQUENCE [LARGE SCALE GENOMIC DNA]</scope>
    <source>
        <strain evidence="3 4">NEAU-H7</strain>
    </source>
</reference>